<evidence type="ECO:0000256" key="8">
    <source>
        <dbReference type="ARBA" id="ARBA00022989"/>
    </source>
</evidence>
<dbReference type="Pfam" id="PF14849">
    <property type="entry name" value="YidC_periplas"/>
    <property type="match status" value="1"/>
</dbReference>
<dbReference type="InterPro" id="IPR028053">
    <property type="entry name" value="Membr_insert_YidC_N"/>
</dbReference>
<evidence type="ECO:0000256" key="1">
    <source>
        <dbReference type="ARBA" id="ARBA00004429"/>
    </source>
</evidence>
<reference evidence="17" key="1">
    <citation type="journal article" date="2019" name="Int. J. Syst. Evol. Microbiol.">
        <title>The Global Catalogue of Microorganisms (GCM) 10K type strain sequencing project: providing services to taxonomists for standard genome sequencing and annotation.</title>
        <authorList>
            <consortium name="The Broad Institute Genomics Platform"/>
            <consortium name="The Broad Institute Genome Sequencing Center for Infectious Disease"/>
            <person name="Wu L."/>
            <person name="Ma J."/>
        </authorList>
    </citation>
    <scope>NUCLEOTIDE SEQUENCE [LARGE SCALE GENOMIC DNA]</scope>
    <source>
        <strain evidence="17">CECT 7956</strain>
    </source>
</reference>
<dbReference type="InterPro" id="IPR047196">
    <property type="entry name" value="YidC_ALB_C"/>
</dbReference>
<dbReference type="Proteomes" id="UP001595616">
    <property type="component" value="Unassembled WGS sequence"/>
</dbReference>
<evidence type="ECO:0000259" key="14">
    <source>
        <dbReference type="Pfam" id="PF02096"/>
    </source>
</evidence>
<dbReference type="PANTHER" id="PTHR12428">
    <property type="entry name" value="OXA1"/>
    <property type="match status" value="1"/>
</dbReference>
<feature type="transmembrane region" description="Helical" evidence="13">
    <location>
        <begin position="524"/>
        <end position="547"/>
    </location>
</feature>
<evidence type="ECO:0000256" key="3">
    <source>
        <dbReference type="ARBA" id="ARBA00015325"/>
    </source>
</evidence>
<gene>
    <name evidence="13 16" type="primary">yidC</name>
    <name evidence="16" type="ORF">ACFOOI_05620</name>
</gene>
<dbReference type="InterPro" id="IPR001708">
    <property type="entry name" value="YidC/ALB3/OXA1/COX18"/>
</dbReference>
<organism evidence="16 17">
    <name type="scientific">Lacihabitans lacunae</name>
    <dbReference type="NCBI Taxonomy" id="1028214"/>
    <lineage>
        <taxon>Bacteria</taxon>
        <taxon>Pseudomonadati</taxon>
        <taxon>Bacteroidota</taxon>
        <taxon>Cytophagia</taxon>
        <taxon>Cytophagales</taxon>
        <taxon>Leadbetterellaceae</taxon>
        <taxon>Lacihabitans</taxon>
    </lineage>
</organism>
<name>A0ABV7YTF2_9BACT</name>
<feature type="transmembrane region" description="Helical" evidence="13">
    <location>
        <begin position="365"/>
        <end position="385"/>
    </location>
</feature>
<evidence type="ECO:0000256" key="10">
    <source>
        <dbReference type="ARBA" id="ARBA00023186"/>
    </source>
</evidence>
<dbReference type="Gene3D" id="2.70.98.90">
    <property type="match status" value="1"/>
</dbReference>
<keyword evidence="4 13" id="KW-0813">Transport</keyword>
<evidence type="ECO:0000313" key="16">
    <source>
        <dbReference type="EMBL" id="MFC3810122.1"/>
    </source>
</evidence>
<evidence type="ECO:0000256" key="11">
    <source>
        <dbReference type="ARBA" id="ARBA00033245"/>
    </source>
</evidence>
<dbReference type="InterPro" id="IPR038221">
    <property type="entry name" value="YidC_periplasmic_sf"/>
</dbReference>
<evidence type="ECO:0000256" key="9">
    <source>
        <dbReference type="ARBA" id="ARBA00023136"/>
    </source>
</evidence>
<keyword evidence="5 13" id="KW-1003">Cell membrane</keyword>
<dbReference type="NCBIfam" id="NF002356">
    <property type="entry name" value="PRK01318.2-3"/>
    <property type="match status" value="1"/>
</dbReference>
<dbReference type="CDD" id="cd20070">
    <property type="entry name" value="5TM_YidC_Alb3"/>
    <property type="match status" value="1"/>
</dbReference>
<keyword evidence="7 13" id="KW-0653">Protein transport</keyword>
<evidence type="ECO:0000256" key="5">
    <source>
        <dbReference type="ARBA" id="ARBA00022475"/>
    </source>
</evidence>
<dbReference type="NCBIfam" id="TIGR03592">
    <property type="entry name" value="yidC_oxa1_cterm"/>
    <property type="match status" value="1"/>
</dbReference>
<dbReference type="EMBL" id="JBHRYQ010000001">
    <property type="protein sequence ID" value="MFC3810122.1"/>
    <property type="molecule type" value="Genomic_DNA"/>
</dbReference>
<dbReference type="Pfam" id="PF02096">
    <property type="entry name" value="60KD_IMP"/>
    <property type="match status" value="1"/>
</dbReference>
<keyword evidence="10 13" id="KW-0143">Chaperone</keyword>
<evidence type="ECO:0000313" key="17">
    <source>
        <dbReference type="Proteomes" id="UP001595616"/>
    </source>
</evidence>
<keyword evidence="17" id="KW-1185">Reference proteome</keyword>
<evidence type="ECO:0000256" key="7">
    <source>
        <dbReference type="ARBA" id="ARBA00022927"/>
    </source>
</evidence>
<accession>A0ABV7YTF2</accession>
<evidence type="ECO:0000256" key="6">
    <source>
        <dbReference type="ARBA" id="ARBA00022692"/>
    </source>
</evidence>
<dbReference type="InterPro" id="IPR019998">
    <property type="entry name" value="Membr_insert_YidC"/>
</dbReference>
<feature type="domain" description="Membrane insertase YidC/Oxa/ALB C-terminal" evidence="14">
    <location>
        <begin position="365"/>
        <end position="561"/>
    </location>
</feature>
<keyword evidence="8 13" id="KW-1133">Transmembrane helix</keyword>
<comment type="function">
    <text evidence="13">Required for the insertion and/or proper folding and/or complex formation of integral membrane proteins into the membrane. Involved in integration of membrane proteins that insert both dependently and independently of the Sec translocase complex, as well as at least some lipoproteins. Aids folding of multispanning membrane proteins.</text>
</comment>
<evidence type="ECO:0000256" key="2">
    <source>
        <dbReference type="ARBA" id="ARBA00010527"/>
    </source>
</evidence>
<sequence>MEKFDKNYIIGFILLFVMYVTYMYFYQPAEVPQVTETSISKDSVGVSKNQVQPLAAPVSAFADSSVASFAEKTIEVENENIKASFTTNGGILSKVVLKDYKTYAEFEAKSKNAMVIFDNTKSRIDLDIATTLGVINLNSLPYTTASQNAVIKEGANSEITLESTLKGGEKIQKIFKIDGKGYVINENIKLVGFEGKLLKQPAQFSWTNNIQALENDIKENRKAAQINYYDKEENFEDLGLGSEGDNDEKADLPVKWFSFKQKYFTSGVVSENGFFENSTFALKTPIESNDIVKTGIVKGQMPIDELTSGKANLKYYFGPNELSELKPVTEGFQQNLYLGYDVVKPINRYVFVPLFRWVESFVSNYGLLIILVVLIIKITLTPLIYKSYVSSAKMRLLAPEIADIKEKVGDDAVKVQQETMKLYQQVGVSPLSGCVPLVLQMPILMSVFFLFPNMIMFRQKSFLWSNDLSTFDAPISWATNIPIIGNHISLFVVLMTLSSLAFTYYNNQVTPDQPGPIDMKKISYIFPLVFFFVLNSFPAALSFYYLVSNLVTIAQQLIVRKFIDEDKIMGILEKNRKNYATKPQKKSKFGDFIQKQLQASEEMKKQSEELKKKGKKK</sequence>
<dbReference type="RefSeq" id="WP_379835966.1">
    <property type="nucleotide sequence ID" value="NZ_JBHRYQ010000001.1"/>
</dbReference>
<dbReference type="HAMAP" id="MF_01810">
    <property type="entry name" value="YidC_type1"/>
    <property type="match status" value="1"/>
</dbReference>
<dbReference type="CDD" id="cd19961">
    <property type="entry name" value="EcYidC-like_peri"/>
    <property type="match status" value="1"/>
</dbReference>
<dbReference type="InterPro" id="IPR028055">
    <property type="entry name" value="YidC/Oxa/ALB_C"/>
</dbReference>
<evidence type="ECO:0000256" key="12">
    <source>
        <dbReference type="ARBA" id="ARBA00033342"/>
    </source>
</evidence>
<dbReference type="PANTHER" id="PTHR12428:SF65">
    <property type="entry name" value="CYTOCHROME C OXIDASE ASSEMBLY PROTEIN COX18, MITOCHONDRIAL"/>
    <property type="match status" value="1"/>
</dbReference>
<dbReference type="NCBIfam" id="TIGR03593">
    <property type="entry name" value="yidC_nterm"/>
    <property type="match status" value="1"/>
</dbReference>
<feature type="domain" description="Membrane insertase YidC N-terminal" evidence="15">
    <location>
        <begin position="74"/>
        <end position="340"/>
    </location>
</feature>
<feature type="transmembrane region" description="Helical" evidence="13">
    <location>
        <begin position="477"/>
        <end position="503"/>
    </location>
</feature>
<comment type="caution">
    <text evidence="16">The sequence shown here is derived from an EMBL/GenBank/DDBJ whole genome shotgun (WGS) entry which is preliminary data.</text>
</comment>
<dbReference type="PRINTS" id="PR00701">
    <property type="entry name" value="60KDINNERMP"/>
</dbReference>
<proteinExistence type="inferred from homology"/>
<comment type="subunit">
    <text evidence="13">Interacts with the Sec translocase complex via SecD. Specifically interacts with transmembrane segments of nascent integral membrane proteins during membrane integration.</text>
</comment>
<evidence type="ECO:0000256" key="13">
    <source>
        <dbReference type="HAMAP-Rule" id="MF_01810"/>
    </source>
</evidence>
<comment type="subcellular location">
    <subcellularLocation>
        <location evidence="1">Cell inner membrane</location>
        <topology evidence="1">Multi-pass membrane protein</topology>
    </subcellularLocation>
    <subcellularLocation>
        <location evidence="13">Cell membrane</location>
        <topology evidence="13">Multi-pass membrane protein</topology>
    </subcellularLocation>
</comment>
<evidence type="ECO:0000259" key="15">
    <source>
        <dbReference type="Pfam" id="PF14849"/>
    </source>
</evidence>
<protein>
    <recommendedName>
        <fullName evidence="3 13">Membrane protein insertase YidC</fullName>
    </recommendedName>
    <alternativeName>
        <fullName evidence="12 13">Foldase YidC</fullName>
    </alternativeName>
    <alternativeName>
        <fullName evidence="11 13">Membrane integrase YidC</fullName>
    </alternativeName>
    <alternativeName>
        <fullName evidence="13">Membrane protein YidC</fullName>
    </alternativeName>
</protein>
<evidence type="ECO:0000256" key="4">
    <source>
        <dbReference type="ARBA" id="ARBA00022448"/>
    </source>
</evidence>
<feature type="transmembrane region" description="Helical" evidence="13">
    <location>
        <begin position="7"/>
        <end position="26"/>
    </location>
</feature>
<comment type="similarity">
    <text evidence="2 13">Belongs to the OXA1/ALB3/YidC family. Type 1 subfamily.</text>
</comment>
<keyword evidence="9 13" id="KW-0472">Membrane</keyword>
<keyword evidence="6 13" id="KW-0812">Transmembrane</keyword>